<protein>
    <submittedName>
        <fullName evidence="2">Uncharacterized protein</fullName>
    </submittedName>
</protein>
<gene>
    <name evidence="2" type="ORF">F8388_002896</name>
</gene>
<feature type="compositionally biased region" description="Polar residues" evidence="1">
    <location>
        <begin position="29"/>
        <end position="40"/>
    </location>
</feature>
<sequence length="179" mass="19941">MGYYTRNPNKRPNNNRPHANRRKRIPPLSNGTTSPPATKSTVEKPHHVGSFFTGQIKILKRGEEFKEKVTTMTKTTTKSTVDASPPRKEHCRLTNPESAGLLGPEPVTIQTRIRSQEPTRTFLFYTGSTVCIASPPPSSLPLPVFSKKGVASTINLEATSVLLKVLRLDMAWIWSDLLF</sequence>
<evidence type="ECO:0000313" key="2">
    <source>
        <dbReference type="EMBL" id="KAF4350811.1"/>
    </source>
</evidence>
<evidence type="ECO:0000256" key="1">
    <source>
        <dbReference type="SAM" id="MobiDB-lite"/>
    </source>
</evidence>
<feature type="region of interest" description="Disordered" evidence="1">
    <location>
        <begin position="69"/>
        <end position="89"/>
    </location>
</feature>
<organism evidence="2 3">
    <name type="scientific">Cannabis sativa</name>
    <name type="common">Hemp</name>
    <name type="synonym">Marijuana</name>
    <dbReference type="NCBI Taxonomy" id="3483"/>
    <lineage>
        <taxon>Eukaryota</taxon>
        <taxon>Viridiplantae</taxon>
        <taxon>Streptophyta</taxon>
        <taxon>Embryophyta</taxon>
        <taxon>Tracheophyta</taxon>
        <taxon>Spermatophyta</taxon>
        <taxon>Magnoliopsida</taxon>
        <taxon>eudicotyledons</taxon>
        <taxon>Gunneridae</taxon>
        <taxon>Pentapetalae</taxon>
        <taxon>rosids</taxon>
        <taxon>fabids</taxon>
        <taxon>Rosales</taxon>
        <taxon>Cannabaceae</taxon>
        <taxon>Cannabis</taxon>
    </lineage>
</organism>
<dbReference type="AlphaFoldDB" id="A0A7J6DXK5"/>
<feature type="compositionally biased region" description="Low complexity" evidence="1">
    <location>
        <begin position="1"/>
        <end position="17"/>
    </location>
</feature>
<feature type="compositionally biased region" description="Low complexity" evidence="1">
    <location>
        <begin position="70"/>
        <end position="80"/>
    </location>
</feature>
<dbReference type="Proteomes" id="UP000525078">
    <property type="component" value="Unassembled WGS sequence"/>
</dbReference>
<dbReference type="PANTHER" id="PTHR33670">
    <property type="entry name" value="SPLICING FACTOR, PROLINE- AND GLUTAMINE-RICH-LIKE"/>
    <property type="match status" value="1"/>
</dbReference>
<evidence type="ECO:0000313" key="3">
    <source>
        <dbReference type="Proteomes" id="UP000525078"/>
    </source>
</evidence>
<comment type="caution">
    <text evidence="2">The sequence shown here is derived from an EMBL/GenBank/DDBJ whole genome shotgun (WGS) entry which is preliminary data.</text>
</comment>
<dbReference type="EMBL" id="JAATIP010000354">
    <property type="protein sequence ID" value="KAF4350811.1"/>
    <property type="molecule type" value="Genomic_DNA"/>
</dbReference>
<accession>A0A7J6DXK5</accession>
<dbReference type="PANTHER" id="PTHR33670:SF17">
    <property type="entry name" value="ANTHER-SPECIFIC PROLINE-RICH PROTEIN APG"/>
    <property type="match status" value="1"/>
</dbReference>
<feature type="region of interest" description="Disordered" evidence="1">
    <location>
        <begin position="1"/>
        <end position="48"/>
    </location>
</feature>
<name>A0A7J6DXK5_CANSA</name>
<reference evidence="2 3" key="1">
    <citation type="journal article" date="2020" name="bioRxiv">
        <title>Sequence and annotation of 42 cannabis genomes reveals extensive copy number variation in cannabinoid synthesis and pathogen resistance genes.</title>
        <authorList>
            <person name="Mckernan K.J."/>
            <person name="Helbert Y."/>
            <person name="Kane L.T."/>
            <person name="Ebling H."/>
            <person name="Zhang L."/>
            <person name="Liu B."/>
            <person name="Eaton Z."/>
            <person name="Mclaughlin S."/>
            <person name="Kingan S."/>
            <person name="Baybayan P."/>
            <person name="Concepcion G."/>
            <person name="Jordan M."/>
            <person name="Riva A."/>
            <person name="Barbazuk W."/>
            <person name="Harkins T."/>
        </authorList>
    </citation>
    <scope>NUCLEOTIDE SEQUENCE [LARGE SCALE GENOMIC DNA]</scope>
    <source>
        <strain evidence="3">cv. Jamaican Lion 4</strain>
        <tissue evidence="2">Leaf</tissue>
    </source>
</reference>
<proteinExistence type="predicted"/>